<dbReference type="PROSITE" id="PS51257">
    <property type="entry name" value="PROKAR_LIPOPROTEIN"/>
    <property type="match status" value="1"/>
</dbReference>
<dbReference type="EMBL" id="WTTO01000019">
    <property type="protein sequence ID" value="NAR73485.1"/>
    <property type="molecule type" value="Genomic_DNA"/>
</dbReference>
<evidence type="ECO:0000313" key="4">
    <source>
        <dbReference type="Proteomes" id="UP000451048"/>
    </source>
</evidence>
<name>A0A2K8PX75_ACIHA</name>
<accession>A0A2K8PX75</accession>
<reference evidence="3 5" key="1">
    <citation type="submission" date="2018-08" db="EMBL/GenBank/DDBJ databases">
        <title>Analysis of the genomic diversity of Mexican Acinetobacter haemolyticus clinical isolates.</title>
        <authorList>
            <person name="Castro-Jaimes S."/>
            <person name="Cevallos M.A."/>
        </authorList>
    </citation>
    <scope>NUCLEOTIDE SEQUENCE [LARGE SCALE GENOMIC DNA]</scope>
    <source>
        <strain evidence="3 5">AN43</strain>
    </source>
</reference>
<sequence length="180" mass="20405">MKGCALFMSLAILGSIALTPTAFACLPHISDDVFVARLQAVQKTTAQDYYHLTIKHPQFIFRGFGAWIKYPKAKQWQSHFYPNLKKDDLVIGLAYIQDSANPKIYSITSLARLYCQNDILSIGQPITPFTAWDRKNKNCQYSTSIGLLGGFLAHDQSYYLKKLRKKYPTCQSLLSAFPKL</sequence>
<dbReference type="Proteomes" id="UP000463868">
    <property type="component" value="Chromosome"/>
</dbReference>
<dbReference type="RefSeq" id="WP_005088350.1">
    <property type="nucleotide sequence ID" value="NZ_CP018260.1"/>
</dbReference>
<evidence type="ECO:0000313" key="5">
    <source>
        <dbReference type="Proteomes" id="UP000463868"/>
    </source>
</evidence>
<feature type="chain" id="PRO_5041804379" description="Signal peptide-containing protein" evidence="1">
    <location>
        <begin position="25"/>
        <end position="180"/>
    </location>
</feature>
<evidence type="ECO:0008006" key="6">
    <source>
        <dbReference type="Google" id="ProtNLM"/>
    </source>
</evidence>
<proteinExistence type="predicted"/>
<reference evidence="2 4" key="2">
    <citation type="submission" date="2019-12" db="EMBL/GenBank/DDBJ databases">
        <title>Acinetobacter haemolyticus comparative genomics.</title>
        <authorList>
            <person name="Castro-Jaimes S."/>
            <person name="Bello-Lopez E."/>
            <person name="Velazquez-Acosta C."/>
            <person name="Volkow-Fernandez P."/>
            <person name="Lozano-Zarain P."/>
            <person name="Castillo Ramirez S."/>
            <person name="Cevallos M.A."/>
        </authorList>
    </citation>
    <scope>NUCLEOTIDE SEQUENCE [LARGE SCALE GENOMIC DNA]</scope>
    <source>
        <strain evidence="2 4">AN10</strain>
    </source>
</reference>
<protein>
    <recommendedName>
        <fullName evidence="6">Signal peptide-containing protein</fullName>
    </recommendedName>
</protein>
<evidence type="ECO:0000313" key="3">
    <source>
        <dbReference type="EMBL" id="QHI12290.1"/>
    </source>
</evidence>
<dbReference type="Proteomes" id="UP000451048">
    <property type="component" value="Unassembled WGS sequence"/>
</dbReference>
<keyword evidence="1" id="KW-0732">Signal</keyword>
<organism evidence="3 5">
    <name type="scientific">Acinetobacter haemolyticus</name>
    <dbReference type="NCBI Taxonomy" id="29430"/>
    <lineage>
        <taxon>Bacteria</taxon>
        <taxon>Pseudomonadati</taxon>
        <taxon>Pseudomonadota</taxon>
        <taxon>Gammaproteobacteria</taxon>
        <taxon>Moraxellales</taxon>
        <taxon>Moraxellaceae</taxon>
        <taxon>Acinetobacter</taxon>
    </lineage>
</organism>
<feature type="signal peptide" evidence="1">
    <location>
        <begin position="1"/>
        <end position="24"/>
    </location>
</feature>
<dbReference type="AlphaFoldDB" id="A0A2K8PX75"/>
<dbReference type="EMBL" id="CP031976">
    <property type="protein sequence ID" value="QHI12290.1"/>
    <property type="molecule type" value="Genomic_DNA"/>
</dbReference>
<evidence type="ECO:0000313" key="2">
    <source>
        <dbReference type="EMBL" id="NAR73485.1"/>
    </source>
</evidence>
<evidence type="ECO:0000256" key="1">
    <source>
        <dbReference type="SAM" id="SignalP"/>
    </source>
</evidence>
<gene>
    <name evidence="3" type="ORF">AhaeAN43_02275</name>
    <name evidence="2" type="ORF">GPS52_08240</name>
</gene>